<gene>
    <name evidence="2" type="ORF">TJEJU_3116</name>
</gene>
<keyword evidence="3" id="KW-1185">Reference proteome</keyword>
<sequence length="210" mass="23845">MKLIIFGATGTVGKHVVNQALEQGYDVTAFCRDKRKLSDVKNKKLQYFEGDVFNKKDVSEAIKGKEAVIIVLGSGKSRKSSVRSFGTKNIIEAMEKNNVKRLICQSTLGTGESNNNLNFFWKYIMFGWFLKQVFLDHELQEKYVRASSLDWTIVKPSAFTDGEKTEEYLHGFPSSLKSLKLKISRADVADFILKQLRTNMYMLKSPGVSH</sequence>
<dbReference type="EMBL" id="LT899436">
    <property type="protein sequence ID" value="SNR16772.1"/>
    <property type="molecule type" value="Genomic_DNA"/>
</dbReference>
<evidence type="ECO:0000313" key="3">
    <source>
        <dbReference type="Proteomes" id="UP000215214"/>
    </source>
</evidence>
<dbReference type="SUPFAM" id="SSF51735">
    <property type="entry name" value="NAD(P)-binding Rossmann-fold domains"/>
    <property type="match status" value="1"/>
</dbReference>
<dbReference type="InterPro" id="IPR051606">
    <property type="entry name" value="Polyketide_Oxido-like"/>
</dbReference>
<feature type="domain" description="NAD(P)-binding" evidence="1">
    <location>
        <begin position="7"/>
        <end position="197"/>
    </location>
</feature>
<name>A0A238UCF0_9FLAO</name>
<accession>A0A238UCF0</accession>
<proteinExistence type="predicted"/>
<dbReference type="PANTHER" id="PTHR43355">
    <property type="entry name" value="FLAVIN REDUCTASE (NADPH)"/>
    <property type="match status" value="1"/>
</dbReference>
<dbReference type="Gene3D" id="3.40.50.720">
    <property type="entry name" value="NAD(P)-binding Rossmann-like Domain"/>
    <property type="match status" value="1"/>
</dbReference>
<organism evidence="2 3">
    <name type="scientific">Tenacibaculum jejuense</name>
    <dbReference type="NCBI Taxonomy" id="584609"/>
    <lineage>
        <taxon>Bacteria</taxon>
        <taxon>Pseudomonadati</taxon>
        <taxon>Bacteroidota</taxon>
        <taxon>Flavobacteriia</taxon>
        <taxon>Flavobacteriales</taxon>
        <taxon>Flavobacteriaceae</taxon>
        <taxon>Tenacibaculum</taxon>
    </lineage>
</organism>
<dbReference type="OrthoDB" id="9803892at2"/>
<dbReference type="PANTHER" id="PTHR43355:SF2">
    <property type="entry name" value="FLAVIN REDUCTASE (NADPH)"/>
    <property type="match status" value="1"/>
</dbReference>
<dbReference type="GO" id="GO:0042602">
    <property type="term" value="F:riboflavin reductase (NADPH) activity"/>
    <property type="evidence" value="ECO:0007669"/>
    <property type="project" value="TreeGrafter"/>
</dbReference>
<reference evidence="2 3" key="1">
    <citation type="submission" date="2017-07" db="EMBL/GenBank/DDBJ databases">
        <authorList>
            <person name="Sun Z.S."/>
            <person name="Albrecht U."/>
            <person name="Echele G."/>
            <person name="Lee C.C."/>
        </authorList>
    </citation>
    <scope>NUCLEOTIDE SEQUENCE [LARGE SCALE GENOMIC DNA]</scope>
    <source>
        <strain evidence="3">type strain: KCTC 22618</strain>
    </source>
</reference>
<dbReference type="Proteomes" id="UP000215214">
    <property type="component" value="Chromosome TJEJU"/>
</dbReference>
<dbReference type="AlphaFoldDB" id="A0A238UCF0"/>
<dbReference type="Pfam" id="PF13460">
    <property type="entry name" value="NAD_binding_10"/>
    <property type="match status" value="1"/>
</dbReference>
<evidence type="ECO:0000313" key="2">
    <source>
        <dbReference type="EMBL" id="SNR16772.1"/>
    </source>
</evidence>
<dbReference type="InterPro" id="IPR036291">
    <property type="entry name" value="NAD(P)-bd_dom_sf"/>
</dbReference>
<protein>
    <submittedName>
        <fullName evidence="2">NAD-dependent epimerase/dehydratase</fullName>
    </submittedName>
</protein>
<dbReference type="RefSeq" id="WP_095073551.1">
    <property type="nucleotide sequence ID" value="NZ_LT899436.1"/>
</dbReference>
<dbReference type="GO" id="GO:0004074">
    <property type="term" value="F:biliverdin reductase [NAD(P)H] activity"/>
    <property type="evidence" value="ECO:0007669"/>
    <property type="project" value="TreeGrafter"/>
</dbReference>
<evidence type="ECO:0000259" key="1">
    <source>
        <dbReference type="Pfam" id="PF13460"/>
    </source>
</evidence>
<dbReference type="CDD" id="cd05244">
    <property type="entry name" value="BVR-B_like_SDR_a"/>
    <property type="match status" value="1"/>
</dbReference>
<dbReference type="KEGG" id="tje:TJEJU_3116"/>
<dbReference type="InterPro" id="IPR016040">
    <property type="entry name" value="NAD(P)-bd_dom"/>
</dbReference>